<dbReference type="Pfam" id="PF00076">
    <property type="entry name" value="RRM_1"/>
    <property type="match status" value="2"/>
</dbReference>
<keyword evidence="3" id="KW-0507">mRNA processing</keyword>
<accession>A0A2N9IZR8</accession>
<dbReference type="Gene3D" id="3.30.70.330">
    <property type="match status" value="2"/>
</dbReference>
<evidence type="ECO:0000256" key="9">
    <source>
        <dbReference type="PROSITE-ProRule" id="PRU00176"/>
    </source>
</evidence>
<dbReference type="SMART" id="SM00360">
    <property type="entry name" value="RRM"/>
    <property type="match status" value="2"/>
</dbReference>
<dbReference type="CDD" id="cd12466">
    <property type="entry name" value="RRM2_AtRSp31_like"/>
    <property type="match status" value="1"/>
</dbReference>
<keyword evidence="7" id="KW-0539">Nucleus</keyword>
<dbReference type="InterPro" id="IPR035979">
    <property type="entry name" value="RBD_domain_sf"/>
</dbReference>
<evidence type="ECO:0000259" key="11">
    <source>
        <dbReference type="PROSITE" id="PS50102"/>
    </source>
</evidence>
<dbReference type="Pfam" id="PF00078">
    <property type="entry name" value="RVT_1"/>
    <property type="match status" value="1"/>
</dbReference>
<feature type="domain" description="RRM" evidence="11">
    <location>
        <begin position="2"/>
        <end position="74"/>
    </location>
</feature>
<dbReference type="GO" id="GO:0008380">
    <property type="term" value="P:RNA splicing"/>
    <property type="evidence" value="ECO:0007669"/>
    <property type="project" value="UniProtKB-KW"/>
</dbReference>
<comment type="similarity">
    <text evidence="8">Belongs to the splicing factor SR family. RS subfamily.</text>
</comment>
<dbReference type="GO" id="GO:0003723">
    <property type="term" value="F:RNA binding"/>
    <property type="evidence" value="ECO:0007669"/>
    <property type="project" value="UniProtKB-UniRule"/>
</dbReference>
<keyword evidence="2" id="KW-0597">Phosphoprotein</keyword>
<evidence type="ECO:0000256" key="5">
    <source>
        <dbReference type="ARBA" id="ARBA00022884"/>
    </source>
</evidence>
<dbReference type="GO" id="GO:0016607">
    <property type="term" value="C:nuclear speck"/>
    <property type="evidence" value="ECO:0007669"/>
    <property type="project" value="UniProtKB-SubCell"/>
</dbReference>
<dbReference type="InterPro" id="IPR043502">
    <property type="entry name" value="DNA/RNA_pol_sf"/>
</dbReference>
<protein>
    <recommendedName>
        <fullName evidence="11">RRM domain-containing protein</fullName>
    </recommendedName>
</protein>
<keyword evidence="3" id="KW-0747">Spliceosome</keyword>
<evidence type="ECO:0000256" key="6">
    <source>
        <dbReference type="ARBA" id="ARBA00023187"/>
    </source>
</evidence>
<keyword evidence="4" id="KW-0677">Repeat</keyword>
<evidence type="ECO:0000256" key="1">
    <source>
        <dbReference type="ARBA" id="ARBA00004324"/>
    </source>
</evidence>
<feature type="domain" description="RRM" evidence="11">
    <location>
        <begin position="94"/>
        <end position="165"/>
    </location>
</feature>
<sequence>MRPVFVGNFGFDTRQTDLERLFGKYGKIERVDMKSGFAFVYFVDENDAEDAIRGVDTKPFGYDRRKLSVEWARGERGRPRDGSSRSVANQRPTKTLFMINFDANRTTARDIERHFEPYGKILHVRIRRNFAFVQFETQEDATKALKCTDMSKLLDRVVSVEYALRDDDERGDRYRDSPRRGGYGGRGVSPYRRSPSPVYRRRPSPDYGRPGSPVYDRYSGPAYDRHRSPDYGRNRSPEYGRYRSRSPVRSLLKNLTKWKEARRNKRVAYHPSLLKDHFGPTGTPLSSRNCPVILLSKDDKRRIQAPWQSVLIIKAFGKSVGFKYMDFKIRSLWQPKGDMQCIDLGLDFFLVRFKLAEDYWKVVNEGPWFIRQQFLSLRRWTPGFCPFEAKITTTTVWTRLPKLPIELYDVGILRRIGNQLGTLLKIDARTVDSVRGRFARLCVQIDLDQPLTPKVRIGNIFQRVQYEVADSDMPMQLDNLHASQHPVTDPSGALHTSNPPPPTCLPLQHYTPYNTIPLFLQNRWKRPHPYPKPRTMAPPGSHQSTRRNLRSQNPRRTLTPPQLPPQPILPFIPPNVTQHQNTWALLKEGVLCPIGNKLVRWLQQCPNHFWIQVEEALERALRSQVPLLPANTHFGRVIVNLTAELAMVSPVMALTEGIPPLWRAPRAVIRGLLPNGSQMNGMETMSEAGRCRSPRKSDGNNLHGKLAAPSPFPCERGHDHSHRSASMGFILSSINGPNPERDEPTHVLQSGAQSPDSRNFGDLSRLLPKGICMEEEKRCWQPPVSVGILLNLCNLTSLLIVVLVKTKISGQRAVDVSTALGFDRVVRSRRKTHSSNTLLDVIRNTLDAEITRVDIETAIKSFKPLKVPGPNGFHPIFFQKYWHIIGDSVTRYIQDIFRQQKIPQNLNSTLVCLIPKVANPESISQFRPIGLCKTLYKTITKILVLHLKPFLNDLIHPYQASFISGRKASDNVIMVQEIIHSMTLSHSKAGYMAVKIDLEKAYDRLEWSFIRHTLQFFNFPDNWIDLIMSCISTSTLSVLLNGDHLHEFTPSRGIRQGDPLSPYIFILCMEYLAWLIQAEVDAGKWWLIRNGHSINFWHDNWLGSGTLREKISGPLNLHEESFKLCDLWDANNNWCLENISYSLPSSLLQIIQAIPCLLIPNQEDRIFWHPSRNGQFTSTSAYKIALDLGDSKSYTGNLGLDLET</sequence>
<evidence type="ECO:0000256" key="2">
    <source>
        <dbReference type="ARBA" id="ARBA00022553"/>
    </source>
</evidence>
<dbReference type="EMBL" id="OIVN01006287">
    <property type="protein sequence ID" value="SPD29804.1"/>
    <property type="molecule type" value="Genomic_DNA"/>
</dbReference>
<reference evidence="12" key="1">
    <citation type="submission" date="2018-02" db="EMBL/GenBank/DDBJ databases">
        <authorList>
            <person name="Cohen D.B."/>
            <person name="Kent A.D."/>
        </authorList>
    </citation>
    <scope>NUCLEOTIDE SEQUENCE</scope>
</reference>
<feature type="compositionally biased region" description="Polar residues" evidence="10">
    <location>
        <begin position="747"/>
        <end position="757"/>
    </location>
</feature>
<dbReference type="SUPFAM" id="SSF54928">
    <property type="entry name" value="RNA-binding domain, RBD"/>
    <property type="match status" value="1"/>
</dbReference>
<name>A0A2N9IZR8_FAGSY</name>
<dbReference type="AlphaFoldDB" id="A0A2N9IZR8"/>
<evidence type="ECO:0000313" key="12">
    <source>
        <dbReference type="EMBL" id="SPD29804.1"/>
    </source>
</evidence>
<evidence type="ECO:0000256" key="8">
    <source>
        <dbReference type="ARBA" id="ARBA00061587"/>
    </source>
</evidence>
<keyword evidence="6" id="KW-0508">mRNA splicing</keyword>
<feature type="region of interest" description="Disordered" evidence="10">
    <location>
        <begin position="482"/>
        <end position="507"/>
    </location>
</feature>
<evidence type="ECO:0000256" key="10">
    <source>
        <dbReference type="SAM" id="MobiDB-lite"/>
    </source>
</evidence>
<dbReference type="Pfam" id="PF14111">
    <property type="entry name" value="DUF4283"/>
    <property type="match status" value="1"/>
</dbReference>
<evidence type="ECO:0000256" key="7">
    <source>
        <dbReference type="ARBA" id="ARBA00023242"/>
    </source>
</evidence>
<dbReference type="CDD" id="cd12234">
    <property type="entry name" value="RRM1_AtRSp31_like"/>
    <property type="match status" value="1"/>
</dbReference>
<dbReference type="GO" id="GO:0005681">
    <property type="term" value="C:spliceosomal complex"/>
    <property type="evidence" value="ECO:0007669"/>
    <property type="project" value="UniProtKB-KW"/>
</dbReference>
<gene>
    <name evidence="12" type="ORF">FSB_LOCUS57686</name>
</gene>
<dbReference type="InterPro" id="IPR025558">
    <property type="entry name" value="DUF4283"/>
</dbReference>
<feature type="compositionally biased region" description="Basic and acidic residues" evidence="10">
    <location>
        <begin position="169"/>
        <end position="179"/>
    </location>
</feature>
<feature type="region of interest" description="Disordered" evidence="10">
    <location>
        <begin position="527"/>
        <end position="567"/>
    </location>
</feature>
<dbReference type="CDD" id="cd01650">
    <property type="entry name" value="RT_nLTR_like"/>
    <property type="match status" value="1"/>
</dbReference>
<proteinExistence type="inferred from homology"/>
<organism evidence="12">
    <name type="scientific">Fagus sylvatica</name>
    <name type="common">Beechnut</name>
    <dbReference type="NCBI Taxonomy" id="28930"/>
    <lineage>
        <taxon>Eukaryota</taxon>
        <taxon>Viridiplantae</taxon>
        <taxon>Streptophyta</taxon>
        <taxon>Embryophyta</taxon>
        <taxon>Tracheophyta</taxon>
        <taxon>Spermatophyta</taxon>
        <taxon>Magnoliopsida</taxon>
        <taxon>eudicotyledons</taxon>
        <taxon>Gunneridae</taxon>
        <taxon>Pentapetalae</taxon>
        <taxon>rosids</taxon>
        <taxon>fabids</taxon>
        <taxon>Fagales</taxon>
        <taxon>Fagaceae</taxon>
        <taxon>Fagus</taxon>
    </lineage>
</organism>
<evidence type="ECO:0000256" key="3">
    <source>
        <dbReference type="ARBA" id="ARBA00022728"/>
    </source>
</evidence>
<feature type="compositionally biased region" description="Basic and acidic residues" evidence="10">
    <location>
        <begin position="223"/>
        <end position="241"/>
    </location>
</feature>
<dbReference type="PANTHER" id="PTHR31635:SF196">
    <property type="entry name" value="REVERSE TRANSCRIPTASE DOMAIN-CONTAINING PROTEIN-RELATED"/>
    <property type="match status" value="1"/>
</dbReference>
<feature type="compositionally biased region" description="Low complexity" evidence="10">
    <location>
        <begin position="188"/>
        <end position="198"/>
    </location>
</feature>
<dbReference type="PANTHER" id="PTHR31635">
    <property type="entry name" value="REVERSE TRANSCRIPTASE DOMAIN-CONTAINING PROTEIN-RELATED"/>
    <property type="match status" value="1"/>
</dbReference>
<dbReference type="PROSITE" id="PS50102">
    <property type="entry name" value="RRM"/>
    <property type="match status" value="2"/>
</dbReference>
<feature type="region of interest" description="Disordered" evidence="10">
    <location>
        <begin position="169"/>
        <end position="243"/>
    </location>
</feature>
<keyword evidence="5 9" id="KW-0694">RNA-binding</keyword>
<dbReference type="FunFam" id="3.30.70.330:FF:000299">
    <property type="entry name" value="Serine/arginine-rich splicing factor RS31"/>
    <property type="match status" value="1"/>
</dbReference>
<comment type="subcellular location">
    <subcellularLocation>
        <location evidence="1">Nucleus speckle</location>
    </subcellularLocation>
</comment>
<dbReference type="SUPFAM" id="SSF56672">
    <property type="entry name" value="DNA/RNA polymerases"/>
    <property type="match status" value="1"/>
</dbReference>
<dbReference type="InterPro" id="IPR012677">
    <property type="entry name" value="Nucleotide-bd_a/b_plait_sf"/>
</dbReference>
<evidence type="ECO:0000256" key="4">
    <source>
        <dbReference type="ARBA" id="ARBA00022737"/>
    </source>
</evidence>
<dbReference type="InterPro" id="IPR000477">
    <property type="entry name" value="RT_dom"/>
</dbReference>
<dbReference type="InterPro" id="IPR000504">
    <property type="entry name" value="RRM_dom"/>
</dbReference>
<feature type="region of interest" description="Disordered" evidence="10">
    <location>
        <begin position="736"/>
        <end position="760"/>
    </location>
</feature>